<dbReference type="Pfam" id="PF00551">
    <property type="entry name" value="Formyl_trans_N"/>
    <property type="match status" value="1"/>
</dbReference>
<dbReference type="Gene3D" id="1.25.40.20">
    <property type="entry name" value="Ankyrin repeat-containing domain"/>
    <property type="match status" value="1"/>
</dbReference>
<dbReference type="InterPro" id="IPR036477">
    <property type="entry name" value="Formyl_transf_N_sf"/>
</dbReference>
<dbReference type="PROSITE" id="PS50088">
    <property type="entry name" value="ANK_REPEAT"/>
    <property type="match status" value="1"/>
</dbReference>
<dbReference type="Proteomes" id="UP000249898">
    <property type="component" value="Chromosome"/>
</dbReference>
<dbReference type="Gene3D" id="3.40.50.170">
    <property type="entry name" value="Formyl transferase, N-terminal domain"/>
    <property type="match status" value="1"/>
</dbReference>
<gene>
    <name evidence="3" type="ORF">A8139_14585</name>
    <name evidence="4" type="ORF">A8139_20930</name>
</gene>
<evidence type="ECO:0000313" key="4">
    <source>
        <dbReference type="EMBL" id="AWY02125.1"/>
    </source>
</evidence>
<evidence type="ECO:0000313" key="3">
    <source>
        <dbReference type="EMBL" id="AWY01070.1"/>
    </source>
</evidence>
<dbReference type="InterPro" id="IPR002110">
    <property type="entry name" value="Ankyrin_rpt"/>
</dbReference>
<sequence length="374" mass="42808">MLIKPIVVFAYSFEHQKTYDFLVFLKLHGFDNVFVIAAPKIVLKNACENSPFSPLKQELLGLNTRVICEIFNYNYLESSHDDENKIKGFLDKNGSPKLAVISGARILKQSVISLFEEGVVNFHPGKIPETSGLDSFYWMIKNGSLPGTTVHFIDKKVDAGDLIFFHVLELSEADTPRDLNWLLYQNQLSAFKRFLNLIWSGCEIKGTPLFRPYKNTPFLEADKEKVLQSFEIWKKTILDTQAQIKKCYEAVKTNDCMVLTKNFSPFVLNYKNSSGRTLLAESAYYHSYDVFKELIKLGADLDAVNDKGTTVLMYAKTILLENETIDGLNFIEYILSIGGRVDVKDFYGRSVFDYIHPEKKKIISILAEKKNEFY</sequence>
<dbReference type="InterPro" id="IPR002376">
    <property type="entry name" value="Formyl_transf_N"/>
</dbReference>
<feature type="repeat" description="ANK" evidence="1">
    <location>
        <begin position="274"/>
        <end position="306"/>
    </location>
</feature>
<proteinExistence type="predicted"/>
<reference evidence="3 5" key="1">
    <citation type="submission" date="2016-06" db="EMBL/GenBank/DDBJ databases">
        <title>The sequenced genome of the ice-adhering bacterium Marinomonas primoryensis, from Antarctica.</title>
        <authorList>
            <person name="Graham L."/>
            <person name="Vance T.D.R."/>
            <person name="Davies P.L."/>
        </authorList>
    </citation>
    <scope>NUCLEOTIDE SEQUENCE [LARGE SCALE GENOMIC DNA]</scope>
    <source>
        <strain evidence="3 5">AceL</strain>
    </source>
</reference>
<organism evidence="3 5">
    <name type="scientific">Marinomonas primoryensis</name>
    <dbReference type="NCBI Taxonomy" id="178399"/>
    <lineage>
        <taxon>Bacteria</taxon>
        <taxon>Pseudomonadati</taxon>
        <taxon>Pseudomonadota</taxon>
        <taxon>Gammaproteobacteria</taxon>
        <taxon>Oceanospirillales</taxon>
        <taxon>Oceanospirillaceae</taxon>
        <taxon>Marinomonas</taxon>
    </lineage>
</organism>
<dbReference type="OrthoDB" id="9802815at2"/>
<evidence type="ECO:0000256" key="1">
    <source>
        <dbReference type="PROSITE-ProRule" id="PRU00023"/>
    </source>
</evidence>
<dbReference type="SUPFAM" id="SSF53328">
    <property type="entry name" value="Formyltransferase"/>
    <property type="match status" value="1"/>
</dbReference>
<dbReference type="EMBL" id="CP016181">
    <property type="protein sequence ID" value="AWY02125.1"/>
    <property type="molecule type" value="Genomic_DNA"/>
</dbReference>
<dbReference type="EMBL" id="CP016181">
    <property type="protein sequence ID" value="AWY01070.1"/>
    <property type="molecule type" value="Genomic_DNA"/>
</dbReference>
<dbReference type="AlphaFoldDB" id="A0A2Z4PUC2"/>
<evidence type="ECO:0000259" key="2">
    <source>
        <dbReference type="Pfam" id="PF00551"/>
    </source>
</evidence>
<dbReference type="InterPro" id="IPR036770">
    <property type="entry name" value="Ankyrin_rpt-contain_sf"/>
</dbReference>
<name>A0A2Z4PUC2_9GAMM</name>
<protein>
    <recommendedName>
        <fullName evidence="2">Formyl transferase N-terminal domain-containing protein</fullName>
    </recommendedName>
</protein>
<evidence type="ECO:0000313" key="5">
    <source>
        <dbReference type="Proteomes" id="UP000249898"/>
    </source>
</evidence>
<dbReference type="RefSeq" id="WP_112139273.1">
    <property type="nucleotide sequence ID" value="NZ_CP016181.1"/>
</dbReference>
<feature type="domain" description="Formyl transferase N-terminal" evidence="2">
    <location>
        <begin position="74"/>
        <end position="180"/>
    </location>
</feature>
<accession>A0A2Z4PUC2</accession>
<dbReference type="SUPFAM" id="SSF48403">
    <property type="entry name" value="Ankyrin repeat"/>
    <property type="match status" value="1"/>
</dbReference>
<keyword evidence="1" id="KW-0040">ANK repeat</keyword>